<sequence>MTTAEAEKKLSEYLRLSDDNTACEKSDISPIKTLRLKDYAKKYDEYRAAGLKSIKRGELALLLLAGGMGTRLGFSGPKGTYPIEEDKSIFGCLFDNLRRDIGDIKVPFFVMTSDKNDQATRAFFKEKNYFGYDPKLIYFFKQEMAPACDFDEKLLLEGKDVPATSPNGNGGFFTSLVKAGYGEILKRCGVKWLNVFGVDNVLAKIADPAFLGAVIEEHKSAAVKAVLKKDPSENVGVVCEKNGHPSIVEYFELGDEQAHERGEDGELLYSAGVTVNYLFDTSILLNTVGQDMPVHKVKKKIPYIGEDGRLVKPEEPNGYKFEILITDILKFFPDFLPVEVKREDEFAPVKNLHGTDSVDSARKLLEARRNADGD</sequence>
<comment type="caution">
    <text evidence="4">The sequence shown here is derived from an EMBL/GenBank/DDBJ whole genome shotgun (WGS) entry which is preliminary data.</text>
</comment>
<keyword evidence="3" id="KW-0548">Nucleotidyltransferase</keyword>
<evidence type="ECO:0000313" key="4">
    <source>
        <dbReference type="EMBL" id="MQN01238.1"/>
    </source>
</evidence>
<dbReference type="GO" id="GO:0070569">
    <property type="term" value="F:uridylyltransferase activity"/>
    <property type="evidence" value="ECO:0007669"/>
    <property type="project" value="InterPro"/>
</dbReference>
<evidence type="ECO:0000256" key="1">
    <source>
        <dbReference type="ARBA" id="ARBA00010401"/>
    </source>
</evidence>
<gene>
    <name evidence="4" type="ORF">FRC54_04735</name>
</gene>
<dbReference type="InterPro" id="IPR029044">
    <property type="entry name" value="Nucleotide-diphossugar_trans"/>
</dbReference>
<dbReference type="Pfam" id="PF01704">
    <property type="entry name" value="UDPGP"/>
    <property type="match status" value="1"/>
</dbReference>
<proteinExistence type="inferred from homology"/>
<organism evidence="4 5">
    <name type="scientific">Candidatus Weimeria bifida</name>
    <dbReference type="NCBI Taxonomy" id="2599074"/>
    <lineage>
        <taxon>Bacteria</taxon>
        <taxon>Bacillati</taxon>
        <taxon>Bacillota</taxon>
        <taxon>Clostridia</taxon>
        <taxon>Lachnospirales</taxon>
        <taxon>Lachnospiraceae</taxon>
        <taxon>Candidatus Weimeria</taxon>
    </lineage>
</organism>
<dbReference type="Proteomes" id="UP000460257">
    <property type="component" value="Unassembled WGS sequence"/>
</dbReference>
<reference evidence="4" key="1">
    <citation type="journal article" date="2020" name="Appl. Environ. Microbiol.">
        <title>Medium-Chain Fatty Acid Synthesis by 'Candidatus Weimeria bifida' gen. nov., sp. nov., and 'Candidatus Pseudoramibacter fermentans' sp. nov.</title>
        <authorList>
            <person name="Scarborough M.J."/>
            <person name="Myers K.S."/>
            <person name="Donohue T.J."/>
            <person name="Noguera D.R."/>
        </authorList>
    </citation>
    <scope>NUCLEOTIDE SEQUENCE</scope>
    <source>
        <strain evidence="4">LCO1.1</strain>
    </source>
</reference>
<evidence type="ECO:0000256" key="2">
    <source>
        <dbReference type="ARBA" id="ARBA00022679"/>
    </source>
</evidence>
<dbReference type="InterPro" id="IPR039741">
    <property type="entry name" value="UDP-sugar_pyrophosphorylase"/>
</dbReference>
<protein>
    <submittedName>
        <fullName evidence="4">UDPGP type 1 family protein</fullName>
    </submittedName>
</protein>
<dbReference type="EMBL" id="VOGC01000004">
    <property type="protein sequence ID" value="MQN01238.1"/>
    <property type="molecule type" value="Genomic_DNA"/>
</dbReference>
<comment type="similarity">
    <text evidence="1">Belongs to the UDPGP type 1 family.</text>
</comment>
<dbReference type="SUPFAM" id="SSF53448">
    <property type="entry name" value="Nucleotide-diphospho-sugar transferases"/>
    <property type="match status" value="1"/>
</dbReference>
<dbReference type="PANTHER" id="PTHR11952">
    <property type="entry name" value="UDP- GLUCOSE PYROPHOSPHORYLASE"/>
    <property type="match status" value="1"/>
</dbReference>
<keyword evidence="2" id="KW-0808">Transferase</keyword>
<dbReference type="PANTHER" id="PTHR11952:SF2">
    <property type="entry name" value="LD24639P"/>
    <property type="match status" value="1"/>
</dbReference>
<evidence type="ECO:0000256" key="3">
    <source>
        <dbReference type="ARBA" id="ARBA00022695"/>
    </source>
</evidence>
<evidence type="ECO:0000313" key="5">
    <source>
        <dbReference type="Proteomes" id="UP000460257"/>
    </source>
</evidence>
<accession>A0A6N7IZR9</accession>
<name>A0A6N7IZR9_9FIRM</name>
<keyword evidence="5" id="KW-1185">Reference proteome</keyword>
<dbReference type="Gene3D" id="3.90.550.10">
    <property type="entry name" value="Spore Coat Polysaccharide Biosynthesis Protein SpsA, Chain A"/>
    <property type="match status" value="1"/>
</dbReference>
<dbReference type="AlphaFoldDB" id="A0A6N7IZR9"/>
<dbReference type="InterPro" id="IPR002618">
    <property type="entry name" value="UDPGP_fam"/>
</dbReference>